<sequence length="394" mass="42128">MASAEKNTAGFDLYRPAEEHDMLRESVRALSEAKIAPFAAAVDEEARFPQEALDALVASDLHAVHVPESYGGAGADALATVIVIEEVARVCASSSLIPAVNKLGSLPVILSGSEDLKKKYLGPLAKGDAMFSYCLSEPDAGSDAAGMKTKAVRDGDFYVLNGVKRWITNAGVSDYYTVMAVTDPEKRSKGISAFVVEKGDEGVSFGAPEKKLGIKGSPTREVYFDNVRIPADRLIGAEGTGFATAMKTLDHTRITIAAQALGIAQGALDYAKGYVRERKQFGKPIGDFQGVQFMLADMAMKLEAARQLTYAAAAKSERIAAGGAAEDLTFFGAAAKCYASDAAMEITTDAVQLLGGYGYTRDYPVERMMRDAKITQIYEGTNQVQRIVMARNLP</sequence>
<dbReference type="Pfam" id="PF02771">
    <property type="entry name" value="Acyl-CoA_dh_N"/>
    <property type="match status" value="1"/>
</dbReference>
<feature type="domain" description="Acyl-CoA dehydrogenase/oxidase N-terminal" evidence="11">
    <location>
        <begin position="18"/>
        <end position="128"/>
    </location>
</feature>
<dbReference type="PROSITE" id="PS00072">
    <property type="entry name" value="ACYL_COA_DH_1"/>
    <property type="match status" value="1"/>
</dbReference>
<name>A0A7W9V1B6_9ACTN</name>
<dbReference type="InterPro" id="IPR009075">
    <property type="entry name" value="AcylCo_DH/oxidase_C"/>
</dbReference>
<dbReference type="FunFam" id="1.20.140.10:FF:000004">
    <property type="entry name" value="Acyl-CoA dehydrogenase FadE25"/>
    <property type="match status" value="1"/>
</dbReference>
<reference evidence="12 13" key="1">
    <citation type="submission" date="2020-08" db="EMBL/GenBank/DDBJ databases">
        <title>Genomic Encyclopedia of Type Strains, Phase III (KMG-III): the genomes of soil and plant-associated and newly described type strains.</title>
        <authorList>
            <person name="Whitman W."/>
        </authorList>
    </citation>
    <scope>NUCLEOTIDE SEQUENCE [LARGE SCALE GENOMIC DNA]</scope>
    <source>
        <strain evidence="12 13">CECT 8305</strain>
    </source>
</reference>
<comment type="cofactor">
    <cofactor evidence="1 8">
        <name>FAD</name>
        <dbReference type="ChEBI" id="CHEBI:57692"/>
    </cofactor>
</comment>
<dbReference type="Gene3D" id="2.40.110.10">
    <property type="entry name" value="Butyryl-CoA Dehydrogenase, subunit A, domain 2"/>
    <property type="match status" value="1"/>
</dbReference>
<dbReference type="GO" id="GO:0050660">
    <property type="term" value="F:flavin adenine dinucleotide binding"/>
    <property type="evidence" value="ECO:0007669"/>
    <property type="project" value="InterPro"/>
</dbReference>
<dbReference type="Proteomes" id="UP000588098">
    <property type="component" value="Unassembled WGS sequence"/>
</dbReference>
<evidence type="ECO:0000256" key="4">
    <source>
        <dbReference type="ARBA" id="ARBA00022827"/>
    </source>
</evidence>
<dbReference type="PROSITE" id="PS00073">
    <property type="entry name" value="ACYL_COA_DH_2"/>
    <property type="match status" value="1"/>
</dbReference>
<dbReference type="InterPro" id="IPR006089">
    <property type="entry name" value="Acyl-CoA_DH_CS"/>
</dbReference>
<protein>
    <recommendedName>
        <fullName evidence="7">Probable acyl-CoA dehydrogenase fadE25</fullName>
    </recommendedName>
</protein>
<gene>
    <name evidence="12" type="ORF">FHS42_006200</name>
</gene>
<keyword evidence="13" id="KW-1185">Reference proteome</keyword>
<dbReference type="Gene3D" id="1.10.540.10">
    <property type="entry name" value="Acyl-CoA dehydrogenase/oxidase, N-terminal domain"/>
    <property type="match status" value="1"/>
</dbReference>
<dbReference type="PANTHER" id="PTHR43884">
    <property type="entry name" value="ACYL-COA DEHYDROGENASE"/>
    <property type="match status" value="1"/>
</dbReference>
<comment type="catalytic activity">
    <reaction evidence="6">
        <text>a 2,3-saturated acyl-CoA + A = a 2,3-dehydroacyl-CoA + AH2</text>
        <dbReference type="Rhea" id="RHEA:48608"/>
        <dbReference type="ChEBI" id="CHEBI:13193"/>
        <dbReference type="ChEBI" id="CHEBI:17499"/>
        <dbReference type="ChEBI" id="CHEBI:60015"/>
        <dbReference type="ChEBI" id="CHEBI:65111"/>
    </reaction>
</comment>
<dbReference type="SUPFAM" id="SSF56645">
    <property type="entry name" value="Acyl-CoA dehydrogenase NM domain-like"/>
    <property type="match status" value="1"/>
</dbReference>
<proteinExistence type="inferred from homology"/>
<evidence type="ECO:0000256" key="8">
    <source>
        <dbReference type="RuleBase" id="RU362125"/>
    </source>
</evidence>
<evidence type="ECO:0000313" key="12">
    <source>
        <dbReference type="EMBL" id="MBB5939108.1"/>
    </source>
</evidence>
<dbReference type="EMBL" id="JACHJL010000021">
    <property type="protein sequence ID" value="MBB5939108.1"/>
    <property type="molecule type" value="Genomic_DNA"/>
</dbReference>
<evidence type="ECO:0000256" key="7">
    <source>
        <dbReference type="ARBA" id="ARBA00071575"/>
    </source>
</evidence>
<evidence type="ECO:0000313" key="13">
    <source>
        <dbReference type="Proteomes" id="UP000588098"/>
    </source>
</evidence>
<keyword evidence="3 8" id="KW-0285">Flavoprotein</keyword>
<dbReference type="PIRSF" id="PIRSF016578">
    <property type="entry name" value="HsaA"/>
    <property type="match status" value="1"/>
</dbReference>
<dbReference type="InterPro" id="IPR036250">
    <property type="entry name" value="AcylCo_DH-like_C"/>
</dbReference>
<organism evidence="12 13">
    <name type="scientific">Streptomyces zagrosensis</name>
    <dbReference type="NCBI Taxonomy" id="1042984"/>
    <lineage>
        <taxon>Bacteria</taxon>
        <taxon>Bacillati</taxon>
        <taxon>Actinomycetota</taxon>
        <taxon>Actinomycetes</taxon>
        <taxon>Kitasatosporales</taxon>
        <taxon>Streptomycetaceae</taxon>
        <taxon>Streptomyces</taxon>
    </lineage>
</organism>
<keyword evidence="4 8" id="KW-0274">FAD</keyword>
<dbReference type="GO" id="GO:0003995">
    <property type="term" value="F:acyl-CoA dehydrogenase activity"/>
    <property type="evidence" value="ECO:0007669"/>
    <property type="project" value="InterPro"/>
</dbReference>
<evidence type="ECO:0000256" key="3">
    <source>
        <dbReference type="ARBA" id="ARBA00022630"/>
    </source>
</evidence>
<dbReference type="FunFam" id="1.10.540.10:FF:000023">
    <property type="entry name" value="Acyl-CoA dehydrogenase FadE25"/>
    <property type="match status" value="1"/>
</dbReference>
<evidence type="ECO:0000256" key="5">
    <source>
        <dbReference type="ARBA" id="ARBA00023002"/>
    </source>
</evidence>
<accession>A0A7W9V1B6</accession>
<feature type="domain" description="Acyl-CoA oxidase/dehydrogenase middle" evidence="10">
    <location>
        <begin position="133"/>
        <end position="227"/>
    </location>
</feature>
<dbReference type="Pfam" id="PF02770">
    <property type="entry name" value="Acyl-CoA_dh_M"/>
    <property type="match status" value="1"/>
</dbReference>
<dbReference type="InterPro" id="IPR013786">
    <property type="entry name" value="AcylCoA_DH/ox_N"/>
</dbReference>
<evidence type="ECO:0000256" key="1">
    <source>
        <dbReference type="ARBA" id="ARBA00001974"/>
    </source>
</evidence>
<comment type="caution">
    <text evidence="12">The sequence shown here is derived from an EMBL/GenBank/DDBJ whole genome shotgun (WGS) entry which is preliminary data.</text>
</comment>
<keyword evidence="5 8" id="KW-0560">Oxidoreductase</keyword>
<dbReference type="FunFam" id="2.40.110.10:FF:000001">
    <property type="entry name" value="Acyl-CoA dehydrogenase, mitochondrial"/>
    <property type="match status" value="1"/>
</dbReference>
<dbReference type="Pfam" id="PF00441">
    <property type="entry name" value="Acyl-CoA_dh_1"/>
    <property type="match status" value="1"/>
</dbReference>
<dbReference type="SUPFAM" id="SSF47203">
    <property type="entry name" value="Acyl-CoA dehydrogenase C-terminal domain-like"/>
    <property type="match status" value="1"/>
</dbReference>
<evidence type="ECO:0000259" key="10">
    <source>
        <dbReference type="Pfam" id="PF02770"/>
    </source>
</evidence>
<feature type="domain" description="Acyl-CoA dehydrogenase/oxidase C-terminal" evidence="9">
    <location>
        <begin position="239"/>
        <end position="393"/>
    </location>
</feature>
<dbReference type="InterPro" id="IPR037069">
    <property type="entry name" value="AcylCoA_DH/ox_N_sf"/>
</dbReference>
<comment type="similarity">
    <text evidence="2 8">Belongs to the acyl-CoA dehydrogenase family.</text>
</comment>
<dbReference type="Gene3D" id="1.20.140.10">
    <property type="entry name" value="Butyryl-CoA Dehydrogenase, subunit A, domain 3"/>
    <property type="match status" value="1"/>
</dbReference>
<dbReference type="PANTHER" id="PTHR43884:SF12">
    <property type="entry name" value="ISOVALERYL-COA DEHYDROGENASE, MITOCHONDRIAL-RELATED"/>
    <property type="match status" value="1"/>
</dbReference>
<evidence type="ECO:0000256" key="2">
    <source>
        <dbReference type="ARBA" id="ARBA00009347"/>
    </source>
</evidence>
<evidence type="ECO:0000259" key="9">
    <source>
        <dbReference type="Pfam" id="PF00441"/>
    </source>
</evidence>
<evidence type="ECO:0000256" key="6">
    <source>
        <dbReference type="ARBA" id="ARBA00052546"/>
    </source>
</evidence>
<dbReference type="InterPro" id="IPR009100">
    <property type="entry name" value="AcylCoA_DH/oxidase_NM_dom_sf"/>
</dbReference>
<evidence type="ECO:0000259" key="11">
    <source>
        <dbReference type="Pfam" id="PF02771"/>
    </source>
</evidence>
<dbReference type="AlphaFoldDB" id="A0A7W9V1B6"/>
<dbReference type="InterPro" id="IPR006091">
    <property type="entry name" value="Acyl-CoA_Oxase/DH_mid-dom"/>
</dbReference>
<dbReference type="InterPro" id="IPR046373">
    <property type="entry name" value="Acyl-CoA_Oxase/DH_mid-dom_sf"/>
</dbReference>